<gene>
    <name evidence="10" type="ORF">METZ01_LOCUS88412</name>
</gene>
<reference evidence="10" key="1">
    <citation type="submission" date="2018-05" db="EMBL/GenBank/DDBJ databases">
        <authorList>
            <person name="Lanie J.A."/>
            <person name="Ng W.-L."/>
            <person name="Kazmierczak K.M."/>
            <person name="Andrzejewski T.M."/>
            <person name="Davidsen T.M."/>
            <person name="Wayne K.J."/>
            <person name="Tettelin H."/>
            <person name="Glass J.I."/>
            <person name="Rusch D."/>
            <person name="Podicherti R."/>
            <person name="Tsui H.-C.T."/>
            <person name="Winkler M.E."/>
        </authorList>
    </citation>
    <scope>NUCLEOTIDE SEQUENCE</scope>
</reference>
<accession>A0A381V710</accession>
<dbReference type="NCBIfam" id="NF004076">
    <property type="entry name" value="PRK05581.1-4"/>
    <property type="match status" value="1"/>
</dbReference>
<dbReference type="PIRSF" id="PIRSF001461">
    <property type="entry name" value="RPE"/>
    <property type="match status" value="1"/>
</dbReference>
<dbReference type="GO" id="GO:0006098">
    <property type="term" value="P:pentose-phosphate shunt"/>
    <property type="evidence" value="ECO:0007669"/>
    <property type="project" value="InterPro"/>
</dbReference>
<dbReference type="GO" id="GO:0046872">
    <property type="term" value="F:metal ion binding"/>
    <property type="evidence" value="ECO:0007669"/>
    <property type="project" value="UniProtKB-KW"/>
</dbReference>
<evidence type="ECO:0000256" key="5">
    <source>
        <dbReference type="ARBA" id="ARBA00001954"/>
    </source>
</evidence>
<dbReference type="AlphaFoldDB" id="A0A381V710"/>
<dbReference type="Pfam" id="PF00834">
    <property type="entry name" value="Ribul_P_3_epim"/>
    <property type="match status" value="1"/>
</dbReference>
<evidence type="ECO:0000256" key="9">
    <source>
        <dbReference type="ARBA" id="ARBA00023235"/>
    </source>
</evidence>
<dbReference type="FunFam" id="3.20.20.70:FF:000004">
    <property type="entry name" value="Ribulose-phosphate 3-epimerase"/>
    <property type="match status" value="1"/>
</dbReference>
<evidence type="ECO:0000256" key="2">
    <source>
        <dbReference type="ARBA" id="ARBA00001936"/>
    </source>
</evidence>
<dbReference type="SUPFAM" id="SSF51366">
    <property type="entry name" value="Ribulose-phoshate binding barrel"/>
    <property type="match status" value="1"/>
</dbReference>
<dbReference type="PANTHER" id="PTHR11749">
    <property type="entry name" value="RIBULOSE-5-PHOSPHATE-3-EPIMERASE"/>
    <property type="match status" value="1"/>
</dbReference>
<keyword evidence="8" id="KW-0479">Metal-binding</keyword>
<dbReference type="GO" id="GO:0004750">
    <property type="term" value="F:D-ribulose-phosphate 3-epimerase activity"/>
    <property type="evidence" value="ECO:0007669"/>
    <property type="project" value="UniProtKB-EC"/>
</dbReference>
<dbReference type="GO" id="GO:0005737">
    <property type="term" value="C:cytoplasm"/>
    <property type="evidence" value="ECO:0007669"/>
    <property type="project" value="UniProtKB-ARBA"/>
</dbReference>
<feature type="non-terminal residue" evidence="10">
    <location>
        <position position="1"/>
    </location>
</feature>
<dbReference type="GO" id="GO:0005975">
    <property type="term" value="P:carbohydrate metabolic process"/>
    <property type="evidence" value="ECO:0007669"/>
    <property type="project" value="InterPro"/>
</dbReference>
<dbReference type="PROSITE" id="PS01086">
    <property type="entry name" value="RIBUL_P_3_EPIMER_2"/>
    <property type="match status" value="1"/>
</dbReference>
<comment type="cofactor">
    <cofactor evidence="3">
        <name>Co(2+)</name>
        <dbReference type="ChEBI" id="CHEBI:48828"/>
    </cofactor>
</comment>
<protein>
    <recommendedName>
        <fullName evidence="7">ribulose-phosphate 3-epimerase</fullName>
        <ecNumber evidence="7">5.1.3.1</ecNumber>
    </recommendedName>
</protein>
<evidence type="ECO:0000256" key="4">
    <source>
        <dbReference type="ARBA" id="ARBA00001947"/>
    </source>
</evidence>
<dbReference type="InterPro" id="IPR013785">
    <property type="entry name" value="Aldolase_TIM"/>
</dbReference>
<dbReference type="EC" id="5.1.3.1" evidence="7"/>
<dbReference type="HAMAP" id="MF_02227">
    <property type="entry name" value="RPE"/>
    <property type="match status" value="1"/>
</dbReference>
<evidence type="ECO:0000313" key="10">
    <source>
        <dbReference type="EMBL" id="SVA35558.1"/>
    </source>
</evidence>
<evidence type="ECO:0000256" key="6">
    <source>
        <dbReference type="ARBA" id="ARBA00009541"/>
    </source>
</evidence>
<keyword evidence="9" id="KW-0413">Isomerase</keyword>
<dbReference type="InterPro" id="IPR026019">
    <property type="entry name" value="Ribul_P_3_epim"/>
</dbReference>
<comment type="catalytic activity">
    <reaction evidence="1">
        <text>D-ribulose 5-phosphate = D-xylulose 5-phosphate</text>
        <dbReference type="Rhea" id="RHEA:13677"/>
        <dbReference type="ChEBI" id="CHEBI:57737"/>
        <dbReference type="ChEBI" id="CHEBI:58121"/>
        <dbReference type="EC" id="5.1.3.1"/>
    </reaction>
</comment>
<name>A0A381V710_9ZZZZ</name>
<dbReference type="CDD" id="cd00429">
    <property type="entry name" value="RPE"/>
    <property type="match status" value="1"/>
</dbReference>
<dbReference type="EMBL" id="UINC01007890">
    <property type="protein sequence ID" value="SVA35558.1"/>
    <property type="molecule type" value="Genomic_DNA"/>
</dbReference>
<organism evidence="10">
    <name type="scientific">marine metagenome</name>
    <dbReference type="NCBI Taxonomy" id="408172"/>
    <lineage>
        <taxon>unclassified sequences</taxon>
        <taxon>metagenomes</taxon>
        <taxon>ecological metagenomes</taxon>
    </lineage>
</organism>
<evidence type="ECO:0000256" key="8">
    <source>
        <dbReference type="ARBA" id="ARBA00022723"/>
    </source>
</evidence>
<sequence>VRIAPSILSADFAALGAAVAAAEAGGADLIHVDVMDGHFVPNLTIGPPVIKCLNQVTQVPLDVHLMITEPDRYIDDFADAGADMISVHVEADAHLNRTIAHIKARDLLAGVVLNPSTSVRALTEVASILDFALLMSVNPGFGGQHFIPGSEEKVRRLRRLLDDAGSQAPIEVDGGVDCENAAQLVASGAEILVAGAAIFGKPDPKEATQALRAAAESGLKTKGSAR</sequence>
<comment type="cofactor">
    <cofactor evidence="5">
        <name>Fe(2+)</name>
        <dbReference type="ChEBI" id="CHEBI:29033"/>
    </cofactor>
</comment>
<evidence type="ECO:0000256" key="3">
    <source>
        <dbReference type="ARBA" id="ARBA00001941"/>
    </source>
</evidence>
<comment type="cofactor">
    <cofactor evidence="2">
        <name>Mn(2+)</name>
        <dbReference type="ChEBI" id="CHEBI:29035"/>
    </cofactor>
</comment>
<comment type="cofactor">
    <cofactor evidence="4">
        <name>Zn(2+)</name>
        <dbReference type="ChEBI" id="CHEBI:29105"/>
    </cofactor>
</comment>
<evidence type="ECO:0000256" key="1">
    <source>
        <dbReference type="ARBA" id="ARBA00001782"/>
    </source>
</evidence>
<dbReference type="PROSITE" id="PS01085">
    <property type="entry name" value="RIBUL_P_3_EPIMER_1"/>
    <property type="match status" value="1"/>
</dbReference>
<dbReference type="NCBIfam" id="TIGR01163">
    <property type="entry name" value="rpe"/>
    <property type="match status" value="1"/>
</dbReference>
<dbReference type="InterPro" id="IPR000056">
    <property type="entry name" value="Ribul_P_3_epim-like"/>
</dbReference>
<dbReference type="InterPro" id="IPR011060">
    <property type="entry name" value="RibuloseP-bd_barrel"/>
</dbReference>
<dbReference type="Gene3D" id="3.20.20.70">
    <property type="entry name" value="Aldolase class I"/>
    <property type="match status" value="1"/>
</dbReference>
<comment type="similarity">
    <text evidence="6">Belongs to the ribulose-phosphate 3-epimerase family.</text>
</comment>
<proteinExistence type="inferred from homology"/>
<evidence type="ECO:0000256" key="7">
    <source>
        <dbReference type="ARBA" id="ARBA00013188"/>
    </source>
</evidence>